<sequence>MTIHDLDMARFFVPDIVEVFAVGSAMFDAGARDNGDFDSAVTTLRSASGVVVTIINSRHSVVGYDQRLEAFGSDGVLEVVNRPSSLVRRSTVHSVGSGSPFESFFLQRYATAYAAELRAFVHLVRGDDVAVPGFEDGHAALLLADAAQRSAERRVAVGVDLD</sequence>
<protein>
    <recommendedName>
        <fullName evidence="4">GFO/IDH/MocA-like oxidoreductase domain-containing protein</fullName>
    </recommendedName>
</protein>
<evidence type="ECO:0000313" key="6">
    <source>
        <dbReference type="Proteomes" id="UP001321475"/>
    </source>
</evidence>
<evidence type="ECO:0000313" key="5">
    <source>
        <dbReference type="EMBL" id="BDZ42100.1"/>
    </source>
</evidence>
<dbReference type="Proteomes" id="UP001321475">
    <property type="component" value="Chromosome"/>
</dbReference>
<feature type="domain" description="GFO/IDH/MocA-like oxidoreductase" evidence="4">
    <location>
        <begin position="1"/>
        <end position="78"/>
    </location>
</feature>
<dbReference type="Pfam" id="PF22725">
    <property type="entry name" value="GFO_IDH_MocA_C3"/>
    <property type="match status" value="1"/>
</dbReference>
<dbReference type="EMBL" id="AP027729">
    <property type="protein sequence ID" value="BDZ42100.1"/>
    <property type="molecule type" value="Genomic_DNA"/>
</dbReference>
<gene>
    <name evidence="5" type="ORF">GCM10025865_13990</name>
</gene>
<keyword evidence="3" id="KW-0520">NAD</keyword>
<keyword evidence="2" id="KW-0560">Oxidoreductase</keyword>
<dbReference type="Gene3D" id="3.30.360.10">
    <property type="entry name" value="Dihydrodipicolinate Reductase, domain 2"/>
    <property type="match status" value="1"/>
</dbReference>
<reference evidence="6" key="1">
    <citation type="journal article" date="2019" name="Int. J. Syst. Evol. Microbiol.">
        <title>The Global Catalogue of Microorganisms (GCM) 10K type strain sequencing project: providing services to taxonomists for standard genome sequencing and annotation.</title>
        <authorList>
            <consortium name="The Broad Institute Genomics Platform"/>
            <consortium name="The Broad Institute Genome Sequencing Center for Infectious Disease"/>
            <person name="Wu L."/>
            <person name="Ma J."/>
        </authorList>
    </citation>
    <scope>NUCLEOTIDE SEQUENCE [LARGE SCALE GENOMIC DNA]</scope>
    <source>
        <strain evidence="6">NBRC 108565</strain>
    </source>
</reference>
<comment type="similarity">
    <text evidence="1">Belongs to the Gfo/Idh/MocA family.</text>
</comment>
<evidence type="ECO:0000256" key="1">
    <source>
        <dbReference type="ARBA" id="ARBA00010928"/>
    </source>
</evidence>
<dbReference type="PANTHER" id="PTHR42840">
    <property type="entry name" value="NAD(P)-BINDING ROSSMANN-FOLD SUPERFAMILY PROTEIN-RELATED"/>
    <property type="match status" value="1"/>
</dbReference>
<name>A0ABM8G214_9CELL</name>
<dbReference type="SUPFAM" id="SSF55347">
    <property type="entry name" value="Glyceraldehyde-3-phosphate dehydrogenase-like, C-terminal domain"/>
    <property type="match status" value="1"/>
</dbReference>
<evidence type="ECO:0000259" key="4">
    <source>
        <dbReference type="Pfam" id="PF22725"/>
    </source>
</evidence>
<evidence type="ECO:0000256" key="3">
    <source>
        <dbReference type="ARBA" id="ARBA00023027"/>
    </source>
</evidence>
<dbReference type="PANTHER" id="PTHR42840:SF3">
    <property type="entry name" value="BINDING ROSSMANN FOLD OXIDOREDUCTASE, PUTATIVE (AFU_ORTHOLOGUE AFUA_2G10240)-RELATED"/>
    <property type="match status" value="1"/>
</dbReference>
<evidence type="ECO:0000256" key="2">
    <source>
        <dbReference type="ARBA" id="ARBA00023002"/>
    </source>
</evidence>
<dbReference type="InterPro" id="IPR055170">
    <property type="entry name" value="GFO_IDH_MocA-like_dom"/>
</dbReference>
<proteinExistence type="inferred from homology"/>
<accession>A0ABM8G214</accession>
<organism evidence="5 6">
    <name type="scientific">Paraoerskovia sediminicola</name>
    <dbReference type="NCBI Taxonomy" id="1138587"/>
    <lineage>
        <taxon>Bacteria</taxon>
        <taxon>Bacillati</taxon>
        <taxon>Actinomycetota</taxon>
        <taxon>Actinomycetes</taxon>
        <taxon>Micrococcales</taxon>
        <taxon>Cellulomonadaceae</taxon>
        <taxon>Paraoerskovia</taxon>
    </lineage>
</organism>
<keyword evidence="6" id="KW-1185">Reference proteome</keyword>